<dbReference type="AlphaFoldDB" id="A0A7V8NRH3"/>
<accession>A0A7V8NRH3</accession>
<protein>
    <submittedName>
        <fullName evidence="1">Uncharacterized protein</fullName>
    </submittedName>
</protein>
<evidence type="ECO:0000313" key="1">
    <source>
        <dbReference type="EMBL" id="MBA0086153.1"/>
    </source>
</evidence>
<comment type="caution">
    <text evidence="1">The sequence shown here is derived from an EMBL/GenBank/DDBJ whole genome shotgun (WGS) entry which is preliminary data.</text>
</comment>
<organism evidence="1 2">
    <name type="scientific">Candidatus Acidiferrum panamense</name>
    <dbReference type="NCBI Taxonomy" id="2741543"/>
    <lineage>
        <taxon>Bacteria</taxon>
        <taxon>Pseudomonadati</taxon>
        <taxon>Acidobacteriota</taxon>
        <taxon>Terriglobia</taxon>
        <taxon>Candidatus Acidiferrales</taxon>
        <taxon>Candidatus Acidiferrum</taxon>
    </lineage>
</organism>
<sequence>WAFTETAWTEEKEFRSGPFRFCYDYQRAGLRVSGPPVYEALASIPQNYFQRTIYTSSGMAAISALLGALEQLNKPLEVIAFPGTYGETLELMEGYSRNLRLQRLTNWRQSKAQSIGYKVVWIDCCIGSMAFQDVLNSPTHPFDLIVFDTTGLWVGSGRIQRVLNWAIGTGAPIVLLRSHTKLDSLGVEYGRLGSLVFVGTPEWKLAEGGSLECISEQVANAVRLFGGTAVPAHFPPFIGNSNYACLGRQRIAAMLHNSRRIRKRLRIVMPSAELDFVHGLYVALMPDNALTQQQAKKLAETMCRDLAVLGLPVHHAGSFGFDFAAAEWFRDLARDRHLVRVAVPDLPTELWNHLVREIIQWWNRNAGSPRSRAGMLQNTYRRGHTQVRRIERTSRTASII</sequence>
<name>A0A7V8NRH3_9BACT</name>
<reference evidence="1" key="1">
    <citation type="submission" date="2020-06" db="EMBL/GenBank/DDBJ databases">
        <title>Legume-microbial interactions unlock mineral nutrients during tropical forest succession.</title>
        <authorList>
            <person name="Epihov D.Z."/>
        </authorList>
    </citation>
    <scope>NUCLEOTIDE SEQUENCE [LARGE SCALE GENOMIC DNA]</scope>
    <source>
        <strain evidence="1">Pan2503</strain>
    </source>
</reference>
<evidence type="ECO:0000313" key="2">
    <source>
        <dbReference type="Proteomes" id="UP000567293"/>
    </source>
</evidence>
<dbReference type="Proteomes" id="UP000567293">
    <property type="component" value="Unassembled WGS sequence"/>
</dbReference>
<gene>
    <name evidence="1" type="ORF">HRJ53_14290</name>
</gene>
<dbReference type="InterPro" id="IPR015424">
    <property type="entry name" value="PyrdxlP-dep_Trfase"/>
</dbReference>
<feature type="non-terminal residue" evidence="1">
    <location>
        <position position="1"/>
    </location>
</feature>
<keyword evidence="2" id="KW-1185">Reference proteome</keyword>
<dbReference type="EMBL" id="JACDQQ010001373">
    <property type="protein sequence ID" value="MBA0086153.1"/>
    <property type="molecule type" value="Genomic_DNA"/>
</dbReference>
<dbReference type="SUPFAM" id="SSF53383">
    <property type="entry name" value="PLP-dependent transferases"/>
    <property type="match status" value="1"/>
</dbReference>
<proteinExistence type="predicted"/>